<dbReference type="Gene3D" id="1.10.287.700">
    <property type="entry name" value="Helix hairpin bin"/>
    <property type="match status" value="1"/>
</dbReference>
<protein>
    <recommendedName>
        <fullName evidence="3">Late embryogeneis abundant protein</fullName>
    </recommendedName>
</protein>
<reference evidence="1 2" key="1">
    <citation type="submission" date="2014-10" db="EMBL/GenBank/DDBJ databases">
        <title>Draft genome of the hookworm Ancylostoma caninum.</title>
        <authorList>
            <person name="Mitreva M."/>
        </authorList>
    </citation>
    <scope>NUCLEOTIDE SEQUENCE [LARGE SCALE GENOMIC DNA]</scope>
    <source>
        <strain evidence="1 2">Baltimore</strain>
    </source>
</reference>
<organism evidence="1 2">
    <name type="scientific">Ancylostoma caninum</name>
    <name type="common">Dog hookworm</name>
    <dbReference type="NCBI Taxonomy" id="29170"/>
    <lineage>
        <taxon>Eukaryota</taxon>
        <taxon>Metazoa</taxon>
        <taxon>Ecdysozoa</taxon>
        <taxon>Nematoda</taxon>
        <taxon>Chromadorea</taxon>
        <taxon>Rhabditida</taxon>
        <taxon>Rhabditina</taxon>
        <taxon>Rhabditomorpha</taxon>
        <taxon>Strongyloidea</taxon>
        <taxon>Ancylostomatidae</taxon>
        <taxon>Ancylostomatinae</taxon>
        <taxon>Ancylostoma</taxon>
    </lineage>
</organism>
<dbReference type="EMBL" id="JOJR01000449">
    <property type="protein sequence ID" value="RCN37692.1"/>
    <property type="molecule type" value="Genomic_DNA"/>
</dbReference>
<dbReference type="OrthoDB" id="1641132at2759"/>
<gene>
    <name evidence="1" type="ORF">ANCCAN_16394</name>
</gene>
<evidence type="ECO:0000313" key="2">
    <source>
        <dbReference type="Proteomes" id="UP000252519"/>
    </source>
</evidence>
<dbReference type="AlphaFoldDB" id="A0A368G007"/>
<keyword evidence="2" id="KW-1185">Reference proteome</keyword>
<name>A0A368G007_ANCCA</name>
<accession>A0A368G007</accession>
<comment type="caution">
    <text evidence="1">The sequence shown here is derived from an EMBL/GenBank/DDBJ whole genome shotgun (WGS) entry which is preliminary data.</text>
</comment>
<dbReference type="Proteomes" id="UP000252519">
    <property type="component" value="Unassembled WGS sequence"/>
</dbReference>
<proteinExistence type="predicted"/>
<evidence type="ECO:0008006" key="3">
    <source>
        <dbReference type="Google" id="ProtNLM"/>
    </source>
</evidence>
<sequence length="92" mass="9781">MSTHEGGFIQEAGKKVKEIGETAKEKVCHAGHAIKESAHSAYEKVHHAGCNSCDAAGKKLEEGKNEASQKTDEAKGYVADKMHQGADAMKGK</sequence>
<evidence type="ECO:0000313" key="1">
    <source>
        <dbReference type="EMBL" id="RCN37692.1"/>
    </source>
</evidence>